<gene>
    <name evidence="5" type="ORF">CBF32_05745</name>
    <name evidence="4" type="ORF">HED35_06810</name>
</gene>
<evidence type="ECO:0000313" key="6">
    <source>
        <dbReference type="Proteomes" id="UP000288197"/>
    </source>
</evidence>
<dbReference type="GO" id="GO:0043590">
    <property type="term" value="C:bacterial nucleoid"/>
    <property type="evidence" value="ECO:0007669"/>
    <property type="project" value="UniProtKB-UniRule"/>
</dbReference>
<dbReference type="InterPro" id="IPR036894">
    <property type="entry name" value="YbaB-like_sf"/>
</dbReference>
<dbReference type="EMBL" id="NGJX01000004">
    <property type="protein sequence ID" value="RSU02769.1"/>
    <property type="molecule type" value="Genomic_DNA"/>
</dbReference>
<dbReference type="GO" id="GO:0005829">
    <property type="term" value="C:cytosol"/>
    <property type="evidence" value="ECO:0007669"/>
    <property type="project" value="TreeGrafter"/>
</dbReference>
<sequence length="104" mass="11609">MMRGMGNMQGMMKQMQKMQKEMTETKAQLDSMEFTGEAGNGLVVITMTGERKVINVEIKPDVLDPEDADMTQDLVLAATNDVLAKIEVETEKMMGKYTKNIPGF</sequence>
<feature type="region of interest" description="Disordered" evidence="3">
    <location>
        <begin position="1"/>
        <end position="27"/>
    </location>
</feature>
<dbReference type="PIRSF" id="PIRSF004555">
    <property type="entry name" value="UCP004555"/>
    <property type="match status" value="1"/>
</dbReference>
<dbReference type="EMBL" id="JAAVMB010000006">
    <property type="protein sequence ID" value="NKC67790.1"/>
    <property type="molecule type" value="Genomic_DNA"/>
</dbReference>
<dbReference type="SUPFAM" id="SSF82607">
    <property type="entry name" value="YbaB-like"/>
    <property type="match status" value="1"/>
</dbReference>
<name>A0A369AYE8_9ENTE</name>
<comment type="function">
    <text evidence="2">Binds to DNA and alters its conformation. May be involved in regulation of gene expression, nucleoid organization and DNA protection.</text>
</comment>
<dbReference type="RefSeq" id="WP_167799043.1">
    <property type="nucleotide sequence ID" value="NZ_CP081461.1"/>
</dbReference>
<evidence type="ECO:0000256" key="2">
    <source>
        <dbReference type="HAMAP-Rule" id="MF_00274"/>
    </source>
</evidence>
<accession>A0A369AYE8</accession>
<keyword evidence="2" id="KW-0963">Cytoplasm</keyword>
<comment type="subunit">
    <text evidence="2">Homodimer.</text>
</comment>
<dbReference type="GO" id="GO:0003677">
    <property type="term" value="F:DNA binding"/>
    <property type="evidence" value="ECO:0007669"/>
    <property type="project" value="UniProtKB-UniRule"/>
</dbReference>
<dbReference type="InterPro" id="IPR004401">
    <property type="entry name" value="YbaB/EbfC"/>
</dbReference>
<organism evidence="4 7">
    <name type="scientific">Vagococcus fluvialis</name>
    <dbReference type="NCBI Taxonomy" id="2738"/>
    <lineage>
        <taxon>Bacteria</taxon>
        <taxon>Bacillati</taxon>
        <taxon>Bacillota</taxon>
        <taxon>Bacilli</taxon>
        <taxon>Lactobacillales</taxon>
        <taxon>Enterococcaceae</taxon>
        <taxon>Vagococcus</taxon>
    </lineage>
</organism>
<evidence type="ECO:0000256" key="1">
    <source>
        <dbReference type="ARBA" id="ARBA00023125"/>
    </source>
</evidence>
<keyword evidence="1 2" id="KW-0238">DNA-binding</keyword>
<comment type="caution">
    <text evidence="4">The sequence shown here is derived from an EMBL/GenBank/DDBJ whole genome shotgun (WGS) entry which is preliminary data.</text>
</comment>
<comment type="similarity">
    <text evidence="2">Belongs to the YbaB/EbfC family.</text>
</comment>
<dbReference type="Proteomes" id="UP000521358">
    <property type="component" value="Unassembled WGS sequence"/>
</dbReference>
<reference evidence="5 6" key="1">
    <citation type="submission" date="2017-05" db="EMBL/GenBank/DDBJ databases">
        <title>Vagococcus spp. assemblies.</title>
        <authorList>
            <person name="Gulvik C.A."/>
        </authorList>
    </citation>
    <scope>NUCLEOTIDE SEQUENCE [LARGE SCALE GENOMIC DNA]</scope>
    <source>
        <strain evidence="5 6">NCFB 2497</strain>
    </source>
</reference>
<evidence type="ECO:0000313" key="7">
    <source>
        <dbReference type="Proteomes" id="UP000521358"/>
    </source>
</evidence>
<evidence type="ECO:0000313" key="4">
    <source>
        <dbReference type="EMBL" id="NKC67790.1"/>
    </source>
</evidence>
<protein>
    <recommendedName>
        <fullName evidence="2">Nucleoid-associated protein CBF32_05745</fullName>
    </recommendedName>
</protein>
<evidence type="ECO:0000313" key="5">
    <source>
        <dbReference type="EMBL" id="RSU02769.1"/>
    </source>
</evidence>
<feature type="compositionally biased region" description="Low complexity" evidence="3">
    <location>
        <begin position="1"/>
        <end position="17"/>
    </location>
</feature>
<proteinExistence type="inferred from homology"/>
<dbReference type="PANTHER" id="PTHR33449">
    <property type="entry name" value="NUCLEOID-ASSOCIATED PROTEIN YBAB"/>
    <property type="match status" value="1"/>
</dbReference>
<dbReference type="Proteomes" id="UP000288197">
    <property type="component" value="Unassembled WGS sequence"/>
</dbReference>
<reference evidence="4 7" key="2">
    <citation type="submission" date="2020-03" db="EMBL/GenBank/DDBJ databases">
        <title>Bacterial samples isolated from urine from healthy bovine heifers (Gyr breed).</title>
        <authorList>
            <person name="Giannattasio-Ferraz S."/>
            <person name="Maskeri L."/>
            <person name="Penido A."/>
            <person name="Barbosa-Stancioli E.F."/>
            <person name="Putonti C."/>
        </authorList>
    </citation>
    <scope>NUCLEOTIDE SEQUENCE [LARGE SCALE GENOMIC DNA]</scope>
    <source>
        <strain evidence="4 7">UFMG-H7</strain>
    </source>
</reference>
<evidence type="ECO:0000256" key="3">
    <source>
        <dbReference type="SAM" id="MobiDB-lite"/>
    </source>
</evidence>
<dbReference type="Gene3D" id="3.30.1310.10">
    <property type="entry name" value="Nucleoid-associated protein YbaB-like domain"/>
    <property type="match status" value="1"/>
</dbReference>
<dbReference type="PANTHER" id="PTHR33449:SF1">
    <property type="entry name" value="NUCLEOID-ASSOCIATED PROTEIN YBAB"/>
    <property type="match status" value="1"/>
</dbReference>
<keyword evidence="6" id="KW-1185">Reference proteome</keyword>
<comment type="subcellular location">
    <subcellularLocation>
        <location evidence="2">Cytoplasm</location>
        <location evidence="2">Nucleoid</location>
    </subcellularLocation>
</comment>
<dbReference type="HAMAP" id="MF_00274">
    <property type="entry name" value="DNA_YbaB_EbfC"/>
    <property type="match status" value="1"/>
</dbReference>
<dbReference type="Pfam" id="PF02575">
    <property type="entry name" value="YbaB_DNA_bd"/>
    <property type="match status" value="1"/>
</dbReference>
<dbReference type="NCBIfam" id="TIGR00103">
    <property type="entry name" value="DNA_YbaB_EbfC"/>
    <property type="match status" value="1"/>
</dbReference>
<dbReference type="GeneID" id="63146149"/>
<dbReference type="AlphaFoldDB" id="A0A369AYE8"/>